<dbReference type="PANTHER" id="PTHR30508">
    <property type="entry name" value="FES CLUSTER ASSEMBLY PROTEIN SUF"/>
    <property type="match status" value="1"/>
</dbReference>
<dbReference type="NCBIfam" id="TIGR01980">
    <property type="entry name" value="sufB"/>
    <property type="match status" value="1"/>
</dbReference>
<accession>A0A2A4X5S4</accession>
<sequence>MSIETREDASALFEKREYKYGFSTDIESVVFEKGLTEETVRAISKLRDEPLFMLNFRLKAFKAWQKMRHPSWAKLNLEPIDFQNIRYFSEPKKKQQLANLDEVDPEILRTFEKLGIPLDEQKRLSNVAMDVVFDSVSIGTTFHEKLKDSGVVLCSFSEALHKYGSIIEKYLGSVVPIEDNFYSALNSAVFSDGSFVYIPKGVKCPVELSTYFRINERETGQFERTLIIAEEGSSVSYLEGCTAPAYSENQLHAAVVELIAKEKAHIKYSTVQNWYAGDKVSGKGGVYNFVTKRGRCQGDYSKISWTQVEVGAAITWKYPSCILQGDYSTGEFFSVALTNGYMQADTGTKMIHVGKGTKSTIISKGISADNSHNTYRGLVSMGPKAEKARNFTQCDSMLVGNSCSANTFPVIKSYRSDSEVEHEASTSKMNEEQLFYLQTRGFSMEQAISMIVSGFCANVIKELPLEFAMEARQLLTLKLEGSVG</sequence>
<dbReference type="EMBL" id="NVUK01000012">
    <property type="protein sequence ID" value="PCI77856.1"/>
    <property type="molecule type" value="Genomic_DNA"/>
</dbReference>
<reference evidence="5" key="1">
    <citation type="submission" date="2017-08" db="EMBL/GenBank/DDBJ databases">
        <title>A dynamic microbial community with high functional redundancy inhabits the cold, oxic subseafloor aquifer.</title>
        <authorList>
            <person name="Tully B.J."/>
            <person name="Wheat C.G."/>
            <person name="Glazer B.T."/>
            <person name="Huber J.A."/>
        </authorList>
    </citation>
    <scope>NUCLEOTIDE SEQUENCE [LARGE SCALE GENOMIC DNA]</scope>
</reference>
<dbReference type="Pfam" id="PF01458">
    <property type="entry name" value="SUFBD_core"/>
    <property type="match status" value="1"/>
</dbReference>
<dbReference type="InterPro" id="IPR055346">
    <property type="entry name" value="Fe-S_cluster_assembly_SufBD"/>
</dbReference>
<evidence type="ECO:0000256" key="1">
    <source>
        <dbReference type="ARBA" id="ARBA00043967"/>
    </source>
</evidence>
<evidence type="ECO:0000259" key="2">
    <source>
        <dbReference type="Pfam" id="PF01458"/>
    </source>
</evidence>
<evidence type="ECO:0000313" key="5">
    <source>
        <dbReference type="Proteomes" id="UP000218775"/>
    </source>
</evidence>
<evidence type="ECO:0000313" key="4">
    <source>
        <dbReference type="EMBL" id="PCI77856.1"/>
    </source>
</evidence>
<dbReference type="Pfam" id="PF19295">
    <property type="entry name" value="SufBD_N"/>
    <property type="match status" value="1"/>
</dbReference>
<protein>
    <submittedName>
        <fullName evidence="4">Fe-S cluster assembly protein SufB</fullName>
    </submittedName>
</protein>
<dbReference type="InterPro" id="IPR045595">
    <property type="entry name" value="SufBD_N"/>
</dbReference>
<feature type="domain" description="SUF system FeS cluster assembly SufBD N-terminal" evidence="3">
    <location>
        <begin position="124"/>
        <end position="204"/>
    </location>
</feature>
<name>A0A2A4X5S4_UNCAE</name>
<comment type="caution">
    <text evidence="4">The sequence shown here is derived from an EMBL/GenBank/DDBJ whole genome shotgun (WGS) entry which is preliminary data.</text>
</comment>
<dbReference type="NCBIfam" id="NF008773">
    <property type="entry name" value="PRK11814.1"/>
    <property type="match status" value="1"/>
</dbReference>
<dbReference type="SUPFAM" id="SSF101960">
    <property type="entry name" value="Stabilizer of iron transporter SufD"/>
    <property type="match status" value="1"/>
</dbReference>
<dbReference type="AlphaFoldDB" id="A0A2A4X5S4"/>
<gene>
    <name evidence="4" type="ORF">COB21_02515</name>
</gene>
<evidence type="ECO:0000259" key="3">
    <source>
        <dbReference type="Pfam" id="PF19295"/>
    </source>
</evidence>
<dbReference type="InterPro" id="IPR000825">
    <property type="entry name" value="SUF_FeS_clus_asmbl_SufBD_core"/>
</dbReference>
<feature type="domain" description="SUF system FeS cluster assembly SufBD core" evidence="2">
    <location>
        <begin position="212"/>
        <end position="455"/>
    </location>
</feature>
<comment type="similarity">
    <text evidence="1">Belongs to the iron-sulfur cluster assembly SufBD family.</text>
</comment>
<organism evidence="4 5">
    <name type="scientific">Aerophobetes bacterium</name>
    <dbReference type="NCBI Taxonomy" id="2030807"/>
    <lineage>
        <taxon>Bacteria</taxon>
        <taxon>Candidatus Aerophobota</taxon>
    </lineage>
</organism>
<dbReference type="PANTHER" id="PTHR30508:SF1">
    <property type="entry name" value="UPF0051 PROTEIN ABCI8, CHLOROPLASTIC-RELATED"/>
    <property type="match status" value="1"/>
</dbReference>
<dbReference type="InterPro" id="IPR010231">
    <property type="entry name" value="SUF_FeS_clus_asmbl_SufB"/>
</dbReference>
<dbReference type="InterPro" id="IPR037284">
    <property type="entry name" value="SUF_FeS_clus_asmbl_SufBD_sf"/>
</dbReference>
<proteinExistence type="inferred from homology"/>
<dbReference type="GO" id="GO:0016226">
    <property type="term" value="P:iron-sulfur cluster assembly"/>
    <property type="evidence" value="ECO:0007669"/>
    <property type="project" value="InterPro"/>
</dbReference>
<dbReference type="Proteomes" id="UP000218775">
    <property type="component" value="Unassembled WGS sequence"/>
</dbReference>